<keyword evidence="1" id="KW-0732">Signal</keyword>
<feature type="domain" description="Peptidoglycan hydrolase PcsB coiled-coil" evidence="5">
    <location>
        <begin position="107"/>
        <end position="179"/>
    </location>
</feature>
<evidence type="ECO:0000313" key="7">
    <source>
        <dbReference type="Proteomes" id="UP001305702"/>
    </source>
</evidence>
<feature type="coiled-coil region" evidence="2">
    <location>
        <begin position="166"/>
        <end position="273"/>
    </location>
</feature>
<dbReference type="RefSeq" id="WP_315605400.1">
    <property type="nucleotide sequence ID" value="NZ_CP130318.1"/>
</dbReference>
<keyword evidence="2" id="KW-0175">Coiled coil</keyword>
<dbReference type="InterPro" id="IPR050570">
    <property type="entry name" value="Cell_wall_metabolism_enzyme"/>
</dbReference>
<dbReference type="GO" id="GO:0004222">
    <property type="term" value="F:metalloendopeptidase activity"/>
    <property type="evidence" value="ECO:0007669"/>
    <property type="project" value="TreeGrafter"/>
</dbReference>
<evidence type="ECO:0000259" key="5">
    <source>
        <dbReference type="Pfam" id="PF24568"/>
    </source>
</evidence>
<dbReference type="Pfam" id="PF24568">
    <property type="entry name" value="CC_PcsB"/>
    <property type="match status" value="1"/>
</dbReference>
<organism evidence="6 7">
    <name type="scientific">Paenibacillus aurantius</name>
    <dbReference type="NCBI Taxonomy" id="2918900"/>
    <lineage>
        <taxon>Bacteria</taxon>
        <taxon>Bacillati</taxon>
        <taxon>Bacillota</taxon>
        <taxon>Bacilli</taxon>
        <taxon>Bacillales</taxon>
        <taxon>Paenibacillaceae</taxon>
        <taxon>Paenibacillus</taxon>
    </lineage>
</organism>
<feature type="compositionally biased region" description="Low complexity" evidence="3">
    <location>
        <begin position="39"/>
        <end position="51"/>
    </location>
</feature>
<dbReference type="InterPro" id="IPR016047">
    <property type="entry name" value="M23ase_b-sheet_dom"/>
</dbReference>
<keyword evidence="7" id="KW-1185">Reference proteome</keyword>
<evidence type="ECO:0000256" key="3">
    <source>
        <dbReference type="SAM" id="MobiDB-lite"/>
    </source>
</evidence>
<name>A0AA96RFU4_9BACL</name>
<dbReference type="Gene3D" id="6.10.250.3150">
    <property type="match status" value="1"/>
</dbReference>
<gene>
    <name evidence="6" type="ORF">MJA45_00655</name>
</gene>
<protein>
    <submittedName>
        <fullName evidence="6">Peptidoglycan DD-metalloendopeptidase family protein</fullName>
    </submittedName>
</protein>
<accession>A0AA96RFU4</accession>
<dbReference type="EMBL" id="CP130318">
    <property type="protein sequence ID" value="WNQ11623.1"/>
    <property type="molecule type" value="Genomic_DNA"/>
</dbReference>
<reference evidence="6 7" key="1">
    <citation type="submission" date="2022-02" db="EMBL/GenBank/DDBJ databases">
        <title>Paenibacillus sp. MBLB1776 Whole Genome Shotgun Sequencing.</title>
        <authorList>
            <person name="Hwang C.Y."/>
            <person name="Cho E.-S."/>
            <person name="Seo M.-J."/>
        </authorList>
    </citation>
    <scope>NUCLEOTIDE SEQUENCE [LARGE SCALE GENOMIC DNA]</scope>
    <source>
        <strain evidence="6 7">MBLB1776</strain>
    </source>
</reference>
<feature type="domain" description="M23ase beta-sheet core" evidence="4">
    <location>
        <begin position="326"/>
        <end position="422"/>
    </location>
</feature>
<dbReference type="AlphaFoldDB" id="A0AA96RFU4"/>
<dbReference type="Pfam" id="PF01551">
    <property type="entry name" value="Peptidase_M23"/>
    <property type="match status" value="1"/>
</dbReference>
<proteinExistence type="predicted"/>
<evidence type="ECO:0000259" key="4">
    <source>
        <dbReference type="Pfam" id="PF01551"/>
    </source>
</evidence>
<dbReference type="CDD" id="cd12797">
    <property type="entry name" value="M23_peptidase"/>
    <property type="match status" value="1"/>
</dbReference>
<dbReference type="Proteomes" id="UP001305702">
    <property type="component" value="Chromosome"/>
</dbReference>
<evidence type="ECO:0000256" key="2">
    <source>
        <dbReference type="SAM" id="Coils"/>
    </source>
</evidence>
<evidence type="ECO:0000256" key="1">
    <source>
        <dbReference type="ARBA" id="ARBA00022729"/>
    </source>
</evidence>
<dbReference type="PANTHER" id="PTHR21666">
    <property type="entry name" value="PEPTIDASE-RELATED"/>
    <property type="match status" value="1"/>
</dbReference>
<dbReference type="InterPro" id="IPR057309">
    <property type="entry name" value="PcsB_CC"/>
</dbReference>
<feature type="compositionally biased region" description="Polar residues" evidence="3">
    <location>
        <begin position="52"/>
        <end position="61"/>
    </location>
</feature>
<dbReference type="PANTHER" id="PTHR21666:SF289">
    <property type="entry name" value="L-ALA--D-GLU ENDOPEPTIDASE"/>
    <property type="match status" value="1"/>
</dbReference>
<dbReference type="Gene3D" id="2.70.70.10">
    <property type="entry name" value="Glucose Permease (Domain IIA)"/>
    <property type="match status" value="1"/>
</dbReference>
<dbReference type="SUPFAM" id="SSF51261">
    <property type="entry name" value="Duplicated hybrid motif"/>
    <property type="match status" value="1"/>
</dbReference>
<evidence type="ECO:0000313" key="6">
    <source>
        <dbReference type="EMBL" id="WNQ11623.1"/>
    </source>
</evidence>
<feature type="region of interest" description="Disordered" evidence="3">
    <location>
        <begin position="39"/>
        <end position="61"/>
    </location>
</feature>
<dbReference type="KEGG" id="paun:MJA45_00655"/>
<dbReference type="InterPro" id="IPR011055">
    <property type="entry name" value="Dup_hybrid_motif"/>
</dbReference>
<sequence length="428" mass="47277">MKRQLLSLLASFAVLSITIQPGIIQAGAKEDIDRQLRQLQQQEQAANQTRQSSENLASQLRTQKDKEKLTLDALKKDIADQGAKLNKLNGQITTVTGKVKETGKELEDAEDRVASRDKMLKSRVKLMYMNGSVSYVDVLLSANSFSDFIDRFNSLKDIVGQDKKILDDNKKDRNLVAEKKKQVEQELKEVQSLYAQAEAVKQKLMVQEKQKEVVIASLNQQEQEAEDHGEEAEANLIALAKQKAALYQQKNEILKEEQRQAELKRQREAAAAAAAAAAASAKNTQQPVAPVNANRGGQLGWPVPSSNIITSEFGYRMDPIKHVNKLHKGMDIGAPNGSTIVAADDGIVLISSWVNGYGNTVVIDHGNGMWTWYGHIREGGLKVSEGETVKRGQKIAEVGSTGDSTGNHLHFEVRIHENPVNPRPYVGR</sequence>